<keyword evidence="4" id="KW-0460">Magnesium</keyword>
<dbReference type="GO" id="GO:0032259">
    <property type="term" value="P:methylation"/>
    <property type="evidence" value="ECO:0007669"/>
    <property type="project" value="UniProtKB-KW"/>
</dbReference>
<evidence type="ECO:0000256" key="2">
    <source>
        <dbReference type="ARBA" id="ARBA00022679"/>
    </source>
</evidence>
<dbReference type="PANTHER" id="PTHR10509">
    <property type="entry name" value="O-METHYLTRANSFERASE-RELATED"/>
    <property type="match status" value="1"/>
</dbReference>
<feature type="binding site" evidence="4">
    <location>
        <position position="157"/>
    </location>
    <ligand>
        <name>Mg(2+)</name>
        <dbReference type="ChEBI" id="CHEBI:18420"/>
    </ligand>
</feature>
<evidence type="ECO:0000313" key="6">
    <source>
        <dbReference type="Proteomes" id="UP001281447"/>
    </source>
</evidence>
<dbReference type="InterPro" id="IPR029063">
    <property type="entry name" value="SAM-dependent_MTases_sf"/>
</dbReference>
<dbReference type="InterPro" id="IPR050362">
    <property type="entry name" value="Cation-dep_OMT"/>
</dbReference>
<proteinExistence type="inferred from homology"/>
<feature type="binding site" evidence="4">
    <location>
        <position position="82"/>
    </location>
    <ligand>
        <name>S-adenosyl-L-methionine</name>
        <dbReference type="ChEBI" id="CHEBI:59789"/>
    </ligand>
</feature>
<feature type="binding site" evidence="4">
    <location>
        <position position="131"/>
    </location>
    <ligand>
        <name>Mg(2+)</name>
        <dbReference type="ChEBI" id="CHEBI:18420"/>
    </ligand>
</feature>
<evidence type="ECO:0000256" key="4">
    <source>
        <dbReference type="HAMAP-Rule" id="MF_02217"/>
    </source>
</evidence>
<feature type="binding site" evidence="4">
    <location>
        <position position="65"/>
    </location>
    <ligand>
        <name>S-adenosyl-L-methionine</name>
        <dbReference type="ChEBI" id="CHEBI:59789"/>
    </ligand>
</feature>
<feature type="binding site" evidence="4">
    <location>
        <position position="131"/>
    </location>
    <ligand>
        <name>S-adenosyl-L-methionine</name>
        <dbReference type="ChEBI" id="CHEBI:59789"/>
    </ligand>
</feature>
<evidence type="ECO:0000256" key="1">
    <source>
        <dbReference type="ARBA" id="ARBA00022603"/>
    </source>
</evidence>
<dbReference type="PROSITE" id="PS51682">
    <property type="entry name" value="SAM_OMT_I"/>
    <property type="match status" value="1"/>
</dbReference>
<dbReference type="EC" id="2.1.1.-" evidence="4"/>
<name>A0ABU5CC43_9BACI</name>
<feature type="binding site" evidence="4">
    <location>
        <begin position="110"/>
        <end position="111"/>
    </location>
    <ligand>
        <name>S-adenosyl-L-methionine</name>
        <dbReference type="ChEBI" id="CHEBI:59789"/>
    </ligand>
</feature>
<dbReference type="RefSeq" id="WP_390356918.1">
    <property type="nucleotide sequence ID" value="NZ_JBHUIZ010000014.1"/>
</dbReference>
<comment type="similarity">
    <text evidence="4">Belongs to the class I-like SAM-binding methyltransferase superfamily. Cation-dependent O-methyltransferase family.</text>
</comment>
<feature type="binding site" evidence="4">
    <location>
        <position position="158"/>
    </location>
    <ligand>
        <name>Mg(2+)</name>
        <dbReference type="ChEBI" id="CHEBI:18420"/>
    </ligand>
</feature>
<dbReference type="InterPro" id="IPR002935">
    <property type="entry name" value="SAM_O-MeTrfase"/>
</dbReference>
<dbReference type="EMBL" id="JAWDIP010000004">
    <property type="protein sequence ID" value="MDY0396825.1"/>
    <property type="molecule type" value="Genomic_DNA"/>
</dbReference>
<dbReference type="HAMAP" id="MF_02217">
    <property type="entry name" value="TrmR_methyltr"/>
    <property type="match status" value="1"/>
</dbReference>
<comment type="catalytic activity">
    <reaction evidence="4">
        <text>5-hydroxyuridine(34) in tRNA + S-adenosyl-L-methionine = 5-methoxyuridine(34) in tRNA + S-adenosyl-L-homocysteine + H(+)</text>
        <dbReference type="Rhea" id="RHEA:60524"/>
        <dbReference type="Rhea" id="RHEA-COMP:13381"/>
        <dbReference type="Rhea" id="RHEA-COMP:15591"/>
        <dbReference type="ChEBI" id="CHEBI:15378"/>
        <dbReference type="ChEBI" id="CHEBI:57856"/>
        <dbReference type="ChEBI" id="CHEBI:59789"/>
        <dbReference type="ChEBI" id="CHEBI:136877"/>
        <dbReference type="ChEBI" id="CHEBI:143860"/>
    </reaction>
</comment>
<keyword evidence="2 4" id="KW-0808">Transferase</keyword>
<accession>A0ABU5CC43</accession>
<organism evidence="5 6">
    <name type="scientific">Tigheibacillus halophilus</name>
    <dbReference type="NCBI Taxonomy" id="361280"/>
    <lineage>
        <taxon>Bacteria</taxon>
        <taxon>Bacillati</taxon>
        <taxon>Bacillota</taxon>
        <taxon>Bacilli</taxon>
        <taxon>Bacillales</taxon>
        <taxon>Bacillaceae</taxon>
        <taxon>Tigheibacillus</taxon>
    </lineage>
</organism>
<evidence type="ECO:0000256" key="3">
    <source>
        <dbReference type="ARBA" id="ARBA00022691"/>
    </source>
</evidence>
<dbReference type="GO" id="GO:0008168">
    <property type="term" value="F:methyltransferase activity"/>
    <property type="evidence" value="ECO:0007669"/>
    <property type="project" value="UniProtKB-KW"/>
</dbReference>
<keyword evidence="4" id="KW-0479">Metal-binding</keyword>
<protein>
    <recommendedName>
        <fullName evidence="4">tRNA 5-hydroxyuridine methyltransferase</fullName>
        <ecNumber evidence="4">2.1.1.-</ecNumber>
    </recommendedName>
    <alternativeName>
        <fullName evidence="4">ho5U methyltransferase</fullName>
    </alternativeName>
</protein>
<keyword evidence="3 4" id="KW-0949">S-adenosyl-L-methionine</keyword>
<evidence type="ECO:0000313" key="5">
    <source>
        <dbReference type="EMBL" id="MDY0396825.1"/>
    </source>
</evidence>
<sequence>MEEQIKGYLNKLKPQDSPWVKNLKIQAEKDHIPIMEDDSMHFLMQLTRIKQPAAILEVGTAIGYSALRMSEACPKSKIITIEKDEKRYNQAVANITGQDKANTIRVIYNDAIQEMERLLSNECLFDIIFIDAAKGQYKQFFEKAMALLKPDGVIVTDNVLFRGYVAEDNFEHPRYQKMVKRIKTFNDWICRLQEYDTAIFPIGDGVAVSCKKQ</sequence>
<dbReference type="PANTHER" id="PTHR10509:SF14">
    <property type="entry name" value="CAFFEOYL-COA O-METHYLTRANSFERASE 3-RELATED"/>
    <property type="match status" value="1"/>
</dbReference>
<comment type="subunit">
    <text evidence="4">Homodimer.</text>
</comment>
<dbReference type="InterPro" id="IPR043675">
    <property type="entry name" value="TrmR_methyltr"/>
</dbReference>
<dbReference type="Gene3D" id="3.40.50.150">
    <property type="entry name" value="Vaccinia Virus protein VP39"/>
    <property type="match status" value="1"/>
</dbReference>
<keyword evidence="1 4" id="KW-0489">Methyltransferase</keyword>
<dbReference type="CDD" id="cd02440">
    <property type="entry name" value="AdoMet_MTases"/>
    <property type="match status" value="1"/>
</dbReference>
<dbReference type="Pfam" id="PF01596">
    <property type="entry name" value="Methyltransf_3"/>
    <property type="match status" value="1"/>
</dbReference>
<comment type="function">
    <text evidence="4">Catalyzes the methylation of 5-hydroxyuridine (ho5U) to form 5-methoxyuridine (mo5U) at position 34 in tRNAs.</text>
</comment>
<gene>
    <name evidence="4" type="primary">trmR</name>
    <name evidence="5" type="ORF">RWE15_24135</name>
</gene>
<dbReference type="SUPFAM" id="SSF53335">
    <property type="entry name" value="S-adenosyl-L-methionine-dependent methyltransferases"/>
    <property type="match status" value="1"/>
</dbReference>
<keyword evidence="4" id="KW-0819">tRNA processing</keyword>
<dbReference type="Proteomes" id="UP001281447">
    <property type="component" value="Unassembled WGS sequence"/>
</dbReference>
<feature type="binding site" evidence="4">
    <location>
        <position position="35"/>
    </location>
    <ligand>
        <name>S-adenosyl-L-methionine</name>
        <dbReference type="ChEBI" id="CHEBI:59789"/>
    </ligand>
</feature>
<reference evidence="5 6" key="1">
    <citation type="submission" date="2023-10" db="EMBL/GenBank/DDBJ databases">
        <title>Virgibacillus halophilus 5B73C genome.</title>
        <authorList>
            <person name="Miliotis G."/>
            <person name="Sengupta P."/>
            <person name="Hameed A."/>
            <person name="Chuvochina M."/>
            <person name="Mcdonagh F."/>
            <person name="Simpson A.C."/>
            <person name="Singh N.K."/>
            <person name="Rekha P.D."/>
            <person name="Raman K."/>
            <person name="Hugenholtz P."/>
            <person name="Venkateswaran K."/>
        </authorList>
    </citation>
    <scope>NUCLEOTIDE SEQUENCE [LARGE SCALE GENOMIC DNA]</scope>
    <source>
        <strain evidence="5 6">5B73C</strain>
    </source>
</reference>
<keyword evidence="6" id="KW-1185">Reference proteome</keyword>
<comment type="caution">
    <text evidence="5">The sequence shown here is derived from an EMBL/GenBank/DDBJ whole genome shotgun (WGS) entry which is preliminary data.</text>
</comment>